<evidence type="ECO:0000259" key="7">
    <source>
        <dbReference type="Pfam" id="PF02525"/>
    </source>
</evidence>
<dbReference type="InterPro" id="IPR023048">
    <property type="entry name" value="NADH:quinone_OxRdtase_FMN_depd"/>
</dbReference>
<name>A0ABX8AHF5_9BRAD</name>
<comment type="cofactor">
    <cofactor evidence="6">
        <name>FMN</name>
        <dbReference type="ChEBI" id="CHEBI:58210"/>
    </cofactor>
    <text evidence="6">Binds 1 FMN per subunit.</text>
</comment>
<dbReference type="PANTHER" id="PTHR43741">
    <property type="entry name" value="FMN-DEPENDENT NADH-AZOREDUCTASE 1"/>
    <property type="match status" value="1"/>
</dbReference>
<dbReference type="SUPFAM" id="SSF52218">
    <property type="entry name" value="Flavoproteins"/>
    <property type="match status" value="1"/>
</dbReference>
<dbReference type="EMBL" id="CP036498">
    <property type="protein sequence ID" value="QUS42034.1"/>
    <property type="molecule type" value="Genomic_DNA"/>
</dbReference>
<evidence type="ECO:0000256" key="1">
    <source>
        <dbReference type="ARBA" id="ARBA00022630"/>
    </source>
</evidence>
<comment type="caution">
    <text evidence="6">Lacks conserved residue(s) required for the propagation of feature annotation.</text>
</comment>
<evidence type="ECO:0000256" key="3">
    <source>
        <dbReference type="ARBA" id="ARBA00023002"/>
    </source>
</evidence>
<dbReference type="PANTHER" id="PTHR43741:SF4">
    <property type="entry name" value="FMN-DEPENDENT NADH:QUINONE OXIDOREDUCTASE"/>
    <property type="match status" value="1"/>
</dbReference>
<gene>
    <name evidence="6" type="primary">azoR</name>
    <name evidence="8" type="ORF">RPMA_26810</name>
</gene>
<evidence type="ECO:0000313" key="9">
    <source>
        <dbReference type="Proteomes" id="UP000682843"/>
    </source>
</evidence>
<evidence type="ECO:0000256" key="2">
    <source>
        <dbReference type="ARBA" id="ARBA00022643"/>
    </source>
</evidence>
<keyword evidence="1 6" id="KW-0285">Flavoprotein</keyword>
<dbReference type="InterPro" id="IPR003680">
    <property type="entry name" value="Flavodoxin_fold"/>
</dbReference>
<dbReference type="EC" id="1.6.5.-" evidence="6"/>
<comment type="function">
    <text evidence="6">Quinone reductase that provides resistance to thiol-specific stress caused by electrophilic quinones.</text>
</comment>
<accession>A0ABX8AHF5</accession>
<feature type="domain" description="Flavodoxin-like fold" evidence="7">
    <location>
        <begin position="1"/>
        <end position="200"/>
    </location>
</feature>
<dbReference type="HAMAP" id="MF_01216">
    <property type="entry name" value="Azoreductase_type1"/>
    <property type="match status" value="1"/>
</dbReference>
<evidence type="ECO:0000256" key="6">
    <source>
        <dbReference type="HAMAP-Rule" id="MF_01216"/>
    </source>
</evidence>
<protein>
    <recommendedName>
        <fullName evidence="6">FMN dependent NADH:quinone oxidoreductase</fullName>
        <ecNumber evidence="6">1.6.5.-</ecNumber>
    </recommendedName>
    <alternativeName>
        <fullName evidence="6">Azo-dye reductase</fullName>
    </alternativeName>
    <alternativeName>
        <fullName evidence="6">FMN-dependent NADH-azo compound oxidoreductase</fullName>
    </alternativeName>
    <alternativeName>
        <fullName evidence="6">FMN-dependent NADH-azoreductase</fullName>
        <ecNumber evidence="6">1.7.1.17</ecNumber>
    </alternativeName>
</protein>
<dbReference type="InterPro" id="IPR050104">
    <property type="entry name" value="FMN-dep_NADH:Q_OxRdtase_AzoR1"/>
</dbReference>
<feature type="binding site" evidence="6">
    <location>
        <position position="9"/>
    </location>
    <ligand>
        <name>FMN</name>
        <dbReference type="ChEBI" id="CHEBI:58210"/>
    </ligand>
</feature>
<evidence type="ECO:0000313" key="8">
    <source>
        <dbReference type="EMBL" id="QUS42034.1"/>
    </source>
</evidence>
<comment type="subunit">
    <text evidence="6">Homodimer.</text>
</comment>
<keyword evidence="4 6" id="KW-0520">NAD</keyword>
<dbReference type="InterPro" id="IPR029039">
    <property type="entry name" value="Flavoprotein-like_sf"/>
</dbReference>
<keyword evidence="3 6" id="KW-0560">Oxidoreductase</keyword>
<dbReference type="RefSeq" id="WP_211910770.1">
    <property type="nucleotide sequence ID" value="NZ_CP036498.1"/>
</dbReference>
<proteinExistence type="inferred from homology"/>
<organism evidence="8 9">
    <name type="scientific">Tardiphaga alba</name>
    <dbReference type="NCBI Taxonomy" id="340268"/>
    <lineage>
        <taxon>Bacteria</taxon>
        <taxon>Pseudomonadati</taxon>
        <taxon>Pseudomonadota</taxon>
        <taxon>Alphaproteobacteria</taxon>
        <taxon>Hyphomicrobiales</taxon>
        <taxon>Nitrobacteraceae</taxon>
        <taxon>Tardiphaga</taxon>
    </lineage>
</organism>
<dbReference type="Gene3D" id="3.40.50.360">
    <property type="match status" value="1"/>
</dbReference>
<keyword evidence="9" id="KW-1185">Reference proteome</keyword>
<dbReference type="Pfam" id="PF02525">
    <property type="entry name" value="Flavodoxin_2"/>
    <property type="match status" value="1"/>
</dbReference>
<comment type="catalytic activity">
    <reaction evidence="5">
        <text>N,N-dimethyl-1,4-phenylenediamine + anthranilate + 2 NAD(+) = 2-(4-dimethylaminophenyl)diazenylbenzoate + 2 NADH + 2 H(+)</text>
        <dbReference type="Rhea" id="RHEA:55872"/>
        <dbReference type="ChEBI" id="CHEBI:15378"/>
        <dbReference type="ChEBI" id="CHEBI:15783"/>
        <dbReference type="ChEBI" id="CHEBI:16567"/>
        <dbReference type="ChEBI" id="CHEBI:57540"/>
        <dbReference type="ChEBI" id="CHEBI:57945"/>
        <dbReference type="ChEBI" id="CHEBI:71579"/>
        <dbReference type="EC" id="1.7.1.17"/>
    </reaction>
    <physiologicalReaction direction="right-to-left" evidence="5">
        <dbReference type="Rhea" id="RHEA:55874"/>
    </physiologicalReaction>
</comment>
<evidence type="ECO:0000256" key="5">
    <source>
        <dbReference type="ARBA" id="ARBA00048542"/>
    </source>
</evidence>
<comment type="similarity">
    <text evidence="6">Belongs to the azoreductase type 1 family.</text>
</comment>
<feature type="binding site" evidence="6">
    <location>
        <begin position="15"/>
        <end position="17"/>
    </location>
    <ligand>
        <name>FMN</name>
        <dbReference type="ChEBI" id="CHEBI:58210"/>
    </ligand>
</feature>
<keyword evidence="2 6" id="KW-0288">FMN</keyword>
<sequence>MRLFHVDSSARSHGSSSRALTAHFVENLRSRVSGLEVDYLDLATDPLPHVDELFTAAMFTPPPQRTEEMRDALRLADSVASRVMSSDAVLFGIPLYNFGLPSTFKAFLDQLVRPGVTHIPEPDGSITGKLGGLRAMVVTTRGLDFSAGSEWEDMDGLLPNLRAIFKFTGLKNVSYVNAQPLLAKGEKRKQQALNDARDELSGIAEEWSLDMHHYVEVA</sequence>
<evidence type="ECO:0000256" key="4">
    <source>
        <dbReference type="ARBA" id="ARBA00023027"/>
    </source>
</evidence>
<dbReference type="Proteomes" id="UP000682843">
    <property type="component" value="Chromosome"/>
</dbReference>
<comment type="function">
    <text evidence="6">Also exhibits azoreductase activity. Catalyzes the reductive cleavage of the azo bond in aromatic azo compounds to the corresponding amines.</text>
</comment>
<dbReference type="EC" id="1.7.1.17" evidence="6"/>
<comment type="catalytic activity">
    <reaction evidence="6">
        <text>2 a quinone + NADH + H(+) = 2 a 1,4-benzosemiquinone + NAD(+)</text>
        <dbReference type="Rhea" id="RHEA:65952"/>
        <dbReference type="ChEBI" id="CHEBI:15378"/>
        <dbReference type="ChEBI" id="CHEBI:57540"/>
        <dbReference type="ChEBI" id="CHEBI:57945"/>
        <dbReference type="ChEBI" id="CHEBI:132124"/>
        <dbReference type="ChEBI" id="CHEBI:134225"/>
    </reaction>
</comment>
<reference evidence="8 9" key="1">
    <citation type="submission" date="2019-02" db="EMBL/GenBank/DDBJ databases">
        <title>Emended description of the genus Rhodopseudomonas and description of Rhodopseudomonas albus sp. nov., a non-phototrophic, heavy-metal-tolerant bacterium isolated from garden soil.</title>
        <authorList>
            <person name="Bao Z."/>
            <person name="Cao W.W."/>
            <person name="Sato Y."/>
            <person name="Nishizawa T."/>
            <person name="Zhao J."/>
            <person name="Guo Y."/>
            <person name="Ohta H."/>
        </authorList>
    </citation>
    <scope>NUCLEOTIDE SEQUENCE [LARGE SCALE GENOMIC DNA]</scope>
    <source>
        <strain evidence="8 9">SK50-23</strain>
    </source>
</reference>